<gene>
    <name evidence="1" type="ORF">MOPEL_138_00030</name>
</gene>
<dbReference type="OrthoDB" id="3196679at2"/>
<dbReference type="AlphaFoldDB" id="H5UW85"/>
<evidence type="ECO:0000313" key="2">
    <source>
        <dbReference type="Proteomes" id="UP000004367"/>
    </source>
</evidence>
<keyword evidence="2" id="KW-1185">Reference proteome</keyword>
<accession>H5UW85</accession>
<proteinExistence type="predicted"/>
<dbReference type="EMBL" id="BAFE01000096">
    <property type="protein sequence ID" value="GAB49993.1"/>
    <property type="molecule type" value="Genomic_DNA"/>
</dbReference>
<protein>
    <submittedName>
        <fullName evidence="1">Uncharacterized protein</fullName>
    </submittedName>
</protein>
<sequence>MQLLQTFVDDGITCGPLRDRPTLAGIIGAWGDRDSSLFQDLADRLDPMLVAVRGNERIDVYGRRSSSA</sequence>
<organism evidence="1 2">
    <name type="scientific">Mobilicoccus pelagius NBRC 104925</name>
    <dbReference type="NCBI Taxonomy" id="1089455"/>
    <lineage>
        <taxon>Bacteria</taxon>
        <taxon>Bacillati</taxon>
        <taxon>Actinomycetota</taxon>
        <taxon>Actinomycetes</taxon>
        <taxon>Micrococcales</taxon>
        <taxon>Dermatophilaceae</taxon>
        <taxon>Mobilicoccus</taxon>
    </lineage>
</organism>
<dbReference type="STRING" id="1089455.MOPEL_138_00030"/>
<reference evidence="1 2" key="1">
    <citation type="submission" date="2012-02" db="EMBL/GenBank/DDBJ databases">
        <title>Whole genome shotgun sequence of Mobilicoccus pelagius NBRC 104925.</title>
        <authorList>
            <person name="Yoshida Y."/>
            <person name="Hosoyama A."/>
            <person name="Tsuchikane K."/>
            <person name="Katsumata H."/>
            <person name="Yamazaki S."/>
            <person name="Fujita N."/>
        </authorList>
    </citation>
    <scope>NUCLEOTIDE SEQUENCE [LARGE SCALE GENOMIC DNA]</scope>
    <source>
        <strain evidence="1 2">NBRC 104925</strain>
    </source>
</reference>
<comment type="caution">
    <text evidence="1">The sequence shown here is derived from an EMBL/GenBank/DDBJ whole genome shotgun (WGS) entry which is preliminary data.</text>
</comment>
<dbReference type="Proteomes" id="UP000004367">
    <property type="component" value="Unassembled WGS sequence"/>
</dbReference>
<name>H5UW85_9MICO</name>
<evidence type="ECO:0000313" key="1">
    <source>
        <dbReference type="EMBL" id="GAB49993.1"/>
    </source>
</evidence>